<evidence type="ECO:0000256" key="2">
    <source>
        <dbReference type="ARBA" id="ARBA00022475"/>
    </source>
</evidence>
<comment type="similarity">
    <text evidence="9">Belongs to the methyl-accepting chemotaxis (MCP) protein family.</text>
</comment>
<dbReference type="SMART" id="SM00283">
    <property type="entry name" value="MA"/>
    <property type="match status" value="1"/>
</dbReference>
<dbReference type="InterPro" id="IPR009875">
    <property type="entry name" value="PilZ_domain"/>
</dbReference>
<feature type="domain" description="T-SNARE coiled-coil homology" evidence="13">
    <location>
        <begin position="564"/>
        <end position="626"/>
    </location>
</feature>
<dbReference type="SMART" id="SM00304">
    <property type="entry name" value="HAMP"/>
    <property type="match status" value="1"/>
</dbReference>
<comment type="subcellular location">
    <subcellularLocation>
        <location evidence="1">Cell inner membrane</location>
        <topology evidence="1">Multi-pass membrane protein</topology>
    </subcellularLocation>
</comment>
<dbReference type="GO" id="GO:0005886">
    <property type="term" value="C:plasma membrane"/>
    <property type="evidence" value="ECO:0007669"/>
    <property type="project" value="UniProtKB-SubCell"/>
</dbReference>
<evidence type="ECO:0000256" key="10">
    <source>
        <dbReference type="PROSITE-ProRule" id="PRU00284"/>
    </source>
</evidence>
<sequence length="769" mass="79860">MSHPTIDQPALRRPSLVPAPRAIAGRRQRFVTRILAAAAVVIAVSFGGLGLWTYTLTSEALLSEIDAEIASTGAATADGVRKWFEGRFLLVRSLADDVTTAADAPETIHRLVTRGVLTESFSSAYFGDQASGAFITSNTRPRPAGYDPRKRPWYDAALKTGGLTLTRPYVDATTGKLVVTLARPVTTARGLAGVVGADLFLDGLQDFLRSLTLGGKGFVSLVDADGTVLVHPDAAKILKPGDAVPTARAETDIRQETGATITRYYPVDGLSSARWYVGVSLPADQVFAPLRRLALVLVAAVVATAAVVLAGLGLLILRMVSRPVAGMTRAMVELSDGRLQAAIPGLGRRDEIGEMARALLVFRDHMQEAARLGAAQDQARAHASAEKQAALARMADTIEAEAGTALALVTRRSDDMARIADELHASAARTGGFAQDAAAAATQALANVQMVASAAEQLSASIREIGTQVGQSSAVVGRAVAASGETRATIGTLDEQVARIGTVAGLITEIATRTNLLALNASIEAARAGTAGRGFAVVANEVKQLAAQTARATEEITHRLAEVRAATDASIAAVGRIERTIAEVSGIAGSIAAAVEQQGAATAEIARNVTQTAAAAQEVAGRIGAVSSEAEGTDRRSAAVRADSAALTEAVGDLQRAVVRAVRTSTAEIDRRLTSRLPVDLPCRVDAPGQTRQAARLIDISPQGARIADGPALPPGTQGSLFLDALGLSLPFVVVDVGKDELGVSLRPDATATAKLERLIVGLVPRRVA</sequence>
<dbReference type="PROSITE" id="PS50111">
    <property type="entry name" value="CHEMOTAXIS_TRANSDUC_2"/>
    <property type="match status" value="1"/>
</dbReference>
<evidence type="ECO:0000259" key="13">
    <source>
        <dbReference type="PROSITE" id="PS50192"/>
    </source>
</evidence>
<keyword evidence="4" id="KW-0997">Cell inner membrane</keyword>
<feature type="domain" description="HAMP" evidence="14">
    <location>
        <begin position="318"/>
        <end position="371"/>
    </location>
</feature>
<keyword evidence="16" id="KW-1185">Reference proteome</keyword>
<evidence type="ECO:0000256" key="3">
    <source>
        <dbReference type="ARBA" id="ARBA00022500"/>
    </source>
</evidence>
<proteinExistence type="inferred from homology"/>
<dbReference type="GO" id="GO:0006935">
    <property type="term" value="P:chemotaxis"/>
    <property type="evidence" value="ECO:0007669"/>
    <property type="project" value="UniProtKB-KW"/>
</dbReference>
<feature type="transmembrane region" description="Helical" evidence="11">
    <location>
        <begin position="293"/>
        <end position="317"/>
    </location>
</feature>
<keyword evidence="3" id="KW-0145">Chemotaxis</keyword>
<dbReference type="InterPro" id="IPR003660">
    <property type="entry name" value="HAMP_dom"/>
</dbReference>
<dbReference type="EMBL" id="VWPK01000006">
    <property type="protein sequence ID" value="KAA5613445.1"/>
    <property type="molecule type" value="Genomic_DNA"/>
</dbReference>
<dbReference type="Pfam" id="PF02743">
    <property type="entry name" value="dCache_1"/>
    <property type="match status" value="1"/>
</dbReference>
<evidence type="ECO:0000256" key="6">
    <source>
        <dbReference type="ARBA" id="ARBA00022989"/>
    </source>
</evidence>
<comment type="caution">
    <text evidence="15">The sequence shown here is derived from an EMBL/GenBank/DDBJ whole genome shotgun (WGS) entry which is preliminary data.</text>
</comment>
<dbReference type="PANTHER" id="PTHR32089:SF112">
    <property type="entry name" value="LYSOZYME-LIKE PROTEIN-RELATED"/>
    <property type="match status" value="1"/>
</dbReference>
<dbReference type="InterPro" id="IPR029151">
    <property type="entry name" value="Sensor-like_sf"/>
</dbReference>
<dbReference type="CDD" id="cd12913">
    <property type="entry name" value="PDC1_MCP_like"/>
    <property type="match status" value="1"/>
</dbReference>
<evidence type="ECO:0000256" key="1">
    <source>
        <dbReference type="ARBA" id="ARBA00004429"/>
    </source>
</evidence>
<keyword evidence="5 11" id="KW-0812">Transmembrane</keyword>
<dbReference type="Pfam" id="PF00672">
    <property type="entry name" value="HAMP"/>
    <property type="match status" value="1"/>
</dbReference>
<dbReference type="PANTHER" id="PTHR32089">
    <property type="entry name" value="METHYL-ACCEPTING CHEMOTAXIS PROTEIN MCPB"/>
    <property type="match status" value="1"/>
</dbReference>
<evidence type="ECO:0000256" key="5">
    <source>
        <dbReference type="ARBA" id="ARBA00022692"/>
    </source>
</evidence>
<evidence type="ECO:0000259" key="14">
    <source>
        <dbReference type="PROSITE" id="PS50885"/>
    </source>
</evidence>
<dbReference type="GO" id="GO:0004888">
    <property type="term" value="F:transmembrane signaling receptor activity"/>
    <property type="evidence" value="ECO:0007669"/>
    <property type="project" value="InterPro"/>
</dbReference>
<dbReference type="SUPFAM" id="SSF141371">
    <property type="entry name" value="PilZ domain-like"/>
    <property type="match status" value="1"/>
</dbReference>
<dbReference type="Proteomes" id="UP000325255">
    <property type="component" value="Unassembled WGS sequence"/>
</dbReference>
<evidence type="ECO:0000256" key="7">
    <source>
        <dbReference type="ARBA" id="ARBA00023136"/>
    </source>
</evidence>
<dbReference type="Gene3D" id="1.10.8.500">
    <property type="entry name" value="HAMP domain in histidine kinase"/>
    <property type="match status" value="1"/>
</dbReference>
<reference evidence="15 16" key="1">
    <citation type="submission" date="2019-09" db="EMBL/GenBank/DDBJ databases">
        <title>Genome sequence of Rhodovastum atsumiense, a diverse member of the Acetobacteraceae family of non-sulfur purple photosynthetic bacteria.</title>
        <authorList>
            <person name="Meyer T."/>
            <person name="Kyndt J."/>
        </authorList>
    </citation>
    <scope>NUCLEOTIDE SEQUENCE [LARGE SCALE GENOMIC DNA]</scope>
    <source>
        <strain evidence="15 16">DSM 21279</strain>
    </source>
</reference>
<dbReference type="GO" id="GO:0035438">
    <property type="term" value="F:cyclic-di-GMP binding"/>
    <property type="evidence" value="ECO:0007669"/>
    <property type="project" value="InterPro"/>
</dbReference>
<feature type="transmembrane region" description="Helical" evidence="11">
    <location>
        <begin position="30"/>
        <end position="54"/>
    </location>
</feature>
<dbReference type="GO" id="GO:0007165">
    <property type="term" value="P:signal transduction"/>
    <property type="evidence" value="ECO:0007669"/>
    <property type="project" value="UniProtKB-KW"/>
</dbReference>
<evidence type="ECO:0000259" key="12">
    <source>
        <dbReference type="PROSITE" id="PS50111"/>
    </source>
</evidence>
<dbReference type="OrthoDB" id="7260004at2"/>
<evidence type="ECO:0000256" key="8">
    <source>
        <dbReference type="ARBA" id="ARBA00023224"/>
    </source>
</evidence>
<dbReference type="PRINTS" id="PR00260">
    <property type="entry name" value="CHEMTRNSDUCR"/>
</dbReference>
<feature type="domain" description="Methyl-accepting transducer" evidence="12">
    <location>
        <begin position="405"/>
        <end position="634"/>
    </location>
</feature>
<dbReference type="InterPro" id="IPR004089">
    <property type="entry name" value="MCPsignal_dom"/>
</dbReference>
<dbReference type="InterPro" id="IPR033479">
    <property type="entry name" value="dCache_1"/>
</dbReference>
<dbReference type="SUPFAM" id="SSF103190">
    <property type="entry name" value="Sensory domain-like"/>
    <property type="match status" value="1"/>
</dbReference>
<dbReference type="PROSITE" id="PS50192">
    <property type="entry name" value="T_SNARE"/>
    <property type="match status" value="1"/>
</dbReference>
<dbReference type="Pfam" id="PF00015">
    <property type="entry name" value="MCPsignal"/>
    <property type="match status" value="1"/>
</dbReference>
<organism evidence="15 16">
    <name type="scientific">Rhodovastum atsumiense</name>
    <dbReference type="NCBI Taxonomy" id="504468"/>
    <lineage>
        <taxon>Bacteria</taxon>
        <taxon>Pseudomonadati</taxon>
        <taxon>Pseudomonadota</taxon>
        <taxon>Alphaproteobacteria</taxon>
        <taxon>Acetobacterales</taxon>
        <taxon>Acetobacteraceae</taxon>
        <taxon>Rhodovastum</taxon>
    </lineage>
</organism>
<dbReference type="Gene3D" id="1.10.287.950">
    <property type="entry name" value="Methyl-accepting chemotaxis protein"/>
    <property type="match status" value="1"/>
</dbReference>
<gene>
    <name evidence="15" type="ORF">F1189_05145</name>
</gene>
<dbReference type="PROSITE" id="PS50885">
    <property type="entry name" value="HAMP"/>
    <property type="match status" value="1"/>
</dbReference>
<keyword evidence="6 11" id="KW-1133">Transmembrane helix</keyword>
<dbReference type="AlphaFoldDB" id="A0A5M6J1D4"/>
<protein>
    <submittedName>
        <fullName evidence="15">HAMP domain-containing protein</fullName>
    </submittedName>
</protein>
<accession>A0A5M6J1D4</accession>
<evidence type="ECO:0000256" key="9">
    <source>
        <dbReference type="ARBA" id="ARBA00029447"/>
    </source>
</evidence>
<dbReference type="InterPro" id="IPR000727">
    <property type="entry name" value="T_SNARE_dom"/>
</dbReference>
<dbReference type="SUPFAM" id="SSF58104">
    <property type="entry name" value="Methyl-accepting chemotaxis protein (MCP) signaling domain"/>
    <property type="match status" value="1"/>
</dbReference>
<dbReference type="Pfam" id="PF07238">
    <property type="entry name" value="PilZ"/>
    <property type="match status" value="1"/>
</dbReference>
<keyword evidence="7 11" id="KW-0472">Membrane</keyword>
<dbReference type="Gene3D" id="3.30.450.20">
    <property type="entry name" value="PAS domain"/>
    <property type="match status" value="2"/>
</dbReference>
<evidence type="ECO:0000313" key="15">
    <source>
        <dbReference type="EMBL" id="KAA5613445.1"/>
    </source>
</evidence>
<evidence type="ECO:0000313" key="16">
    <source>
        <dbReference type="Proteomes" id="UP000325255"/>
    </source>
</evidence>
<dbReference type="CDD" id="cd06225">
    <property type="entry name" value="HAMP"/>
    <property type="match status" value="1"/>
</dbReference>
<name>A0A5M6J1D4_9PROT</name>
<dbReference type="InterPro" id="IPR004090">
    <property type="entry name" value="Chemotax_Me-accpt_rcpt"/>
</dbReference>
<dbReference type="CDD" id="cd18774">
    <property type="entry name" value="PDC2_HK_sensor"/>
    <property type="match status" value="1"/>
</dbReference>
<keyword evidence="2" id="KW-1003">Cell membrane</keyword>
<evidence type="ECO:0000256" key="4">
    <source>
        <dbReference type="ARBA" id="ARBA00022519"/>
    </source>
</evidence>
<evidence type="ECO:0000256" key="11">
    <source>
        <dbReference type="SAM" id="Phobius"/>
    </source>
</evidence>
<keyword evidence="8 10" id="KW-0807">Transducer</keyword>
<dbReference type="RefSeq" id="WP_150039556.1">
    <property type="nucleotide sequence ID" value="NZ_OW485601.1"/>
</dbReference>